<dbReference type="Proteomes" id="UP001054837">
    <property type="component" value="Unassembled WGS sequence"/>
</dbReference>
<evidence type="ECO:0000313" key="2">
    <source>
        <dbReference type="Proteomes" id="UP001054837"/>
    </source>
</evidence>
<comment type="caution">
    <text evidence="1">The sequence shown here is derived from an EMBL/GenBank/DDBJ whole genome shotgun (WGS) entry which is preliminary data.</text>
</comment>
<keyword evidence="2" id="KW-1185">Reference proteome</keyword>
<protein>
    <submittedName>
        <fullName evidence="1">Uncharacterized protein</fullName>
    </submittedName>
</protein>
<proteinExistence type="predicted"/>
<dbReference type="EMBL" id="BPLQ01000936">
    <property type="protein sequence ID" value="GIX76555.1"/>
    <property type="molecule type" value="Genomic_DNA"/>
</dbReference>
<gene>
    <name evidence="1" type="ORF">CDAR_500001</name>
</gene>
<organism evidence="1 2">
    <name type="scientific">Caerostris darwini</name>
    <dbReference type="NCBI Taxonomy" id="1538125"/>
    <lineage>
        <taxon>Eukaryota</taxon>
        <taxon>Metazoa</taxon>
        <taxon>Ecdysozoa</taxon>
        <taxon>Arthropoda</taxon>
        <taxon>Chelicerata</taxon>
        <taxon>Arachnida</taxon>
        <taxon>Araneae</taxon>
        <taxon>Araneomorphae</taxon>
        <taxon>Entelegynae</taxon>
        <taxon>Araneoidea</taxon>
        <taxon>Araneidae</taxon>
        <taxon>Caerostris</taxon>
    </lineage>
</organism>
<evidence type="ECO:0000313" key="1">
    <source>
        <dbReference type="EMBL" id="GIX76555.1"/>
    </source>
</evidence>
<sequence length="107" mass="11877">MTVNENDHSTSSVAIQFRPISVDGCPTNIIFKEPPGNLKPVPGRADDRLGLHVQERKCLVLNEDILMVIYGSKRAGAHLRKLISGRRTKHDNDVISKSLETDICTKV</sequence>
<reference evidence="1 2" key="1">
    <citation type="submission" date="2021-06" db="EMBL/GenBank/DDBJ databases">
        <title>Caerostris darwini draft genome.</title>
        <authorList>
            <person name="Kono N."/>
            <person name="Arakawa K."/>
        </authorList>
    </citation>
    <scope>NUCLEOTIDE SEQUENCE [LARGE SCALE GENOMIC DNA]</scope>
</reference>
<dbReference type="AlphaFoldDB" id="A0AAV4MVP4"/>
<accession>A0AAV4MVP4</accession>
<name>A0AAV4MVP4_9ARAC</name>